<dbReference type="PANTHER" id="PTHR11482:SF6">
    <property type="entry name" value="ORNITHINE DECARBOXYLASE 1-RELATED"/>
    <property type="match status" value="1"/>
</dbReference>
<evidence type="ECO:0000259" key="4">
    <source>
        <dbReference type="Pfam" id="PF00278"/>
    </source>
</evidence>
<organism evidence="5 6">
    <name type="scientific">Chaetoceros tenuissimus</name>
    <dbReference type="NCBI Taxonomy" id="426638"/>
    <lineage>
        <taxon>Eukaryota</taxon>
        <taxon>Sar</taxon>
        <taxon>Stramenopiles</taxon>
        <taxon>Ochrophyta</taxon>
        <taxon>Bacillariophyta</taxon>
        <taxon>Coscinodiscophyceae</taxon>
        <taxon>Chaetocerotophycidae</taxon>
        <taxon>Chaetocerotales</taxon>
        <taxon>Chaetocerotaceae</taxon>
        <taxon>Chaetoceros</taxon>
    </lineage>
</organism>
<evidence type="ECO:0000256" key="3">
    <source>
        <dbReference type="SAM" id="MobiDB-lite"/>
    </source>
</evidence>
<dbReference type="Gene3D" id="2.40.37.10">
    <property type="entry name" value="Lyase, Ornithine Decarboxylase, Chain A, domain 1"/>
    <property type="match status" value="1"/>
</dbReference>
<dbReference type="PANTHER" id="PTHR11482">
    <property type="entry name" value="ARGININE/DIAMINOPIMELATE/ORNITHINE DECARBOXYLASE"/>
    <property type="match status" value="1"/>
</dbReference>
<keyword evidence="1" id="KW-0663">Pyridoxal phosphate</keyword>
<keyword evidence="6" id="KW-1185">Reference proteome</keyword>
<dbReference type="Proteomes" id="UP001054902">
    <property type="component" value="Unassembled WGS sequence"/>
</dbReference>
<evidence type="ECO:0000256" key="1">
    <source>
        <dbReference type="ARBA" id="ARBA00022898"/>
    </source>
</evidence>
<evidence type="ECO:0000256" key="2">
    <source>
        <dbReference type="ARBA" id="ARBA00023239"/>
    </source>
</evidence>
<proteinExistence type="predicted"/>
<dbReference type="GO" id="GO:0033387">
    <property type="term" value="P:putrescine biosynthetic process from arginine, via ornithine"/>
    <property type="evidence" value="ECO:0007669"/>
    <property type="project" value="TreeGrafter"/>
</dbReference>
<dbReference type="GO" id="GO:0005737">
    <property type="term" value="C:cytoplasm"/>
    <property type="evidence" value="ECO:0007669"/>
    <property type="project" value="TreeGrafter"/>
</dbReference>
<protein>
    <recommendedName>
        <fullName evidence="4">Orn/DAP/Arg decarboxylase 2 C-terminal domain-containing protein</fullName>
    </recommendedName>
</protein>
<dbReference type="InterPro" id="IPR022643">
    <property type="entry name" value="De-COase2_C"/>
</dbReference>
<reference evidence="5 6" key="1">
    <citation type="journal article" date="2021" name="Sci. Rep.">
        <title>The genome of the diatom Chaetoceros tenuissimus carries an ancient integrated fragment of an extant virus.</title>
        <authorList>
            <person name="Hongo Y."/>
            <person name="Kimura K."/>
            <person name="Takaki Y."/>
            <person name="Yoshida Y."/>
            <person name="Baba S."/>
            <person name="Kobayashi G."/>
            <person name="Nagasaki K."/>
            <person name="Hano T."/>
            <person name="Tomaru Y."/>
        </authorList>
    </citation>
    <scope>NUCLEOTIDE SEQUENCE [LARGE SCALE GENOMIC DNA]</scope>
    <source>
        <strain evidence="5 6">NIES-3715</strain>
    </source>
</reference>
<name>A0AAD3CWY9_9STRA</name>
<dbReference type="InterPro" id="IPR002433">
    <property type="entry name" value="Orn_de-COase"/>
</dbReference>
<sequence length="715" mass="78840">MATVVEEGASPVIKTRTSAKETVSSKWATRAQQSNRKQQANEKQQTTKPSLTVVQPAPTNLICHTWRQVQSAIGNQLLKHLAKQQFQQGPAPVVRKRKKKVDEQSQKRIGNRQNLADTITNRHLSAALQSQLAEITQGESKYLKSVLSILPAGYDEDSALISSIQTRKRAFMLLDLGRVIKSHAQFIALTCGFGDFQQMSYLSPTHRLKRFDQQVNNVSRKKKGVYIQPQFKVMKNPSLELLKLLTRLGIDLRCTSCDDVGIARMAIEDERQEREVDSSEDELEVADYDVNNYFSLVDDVSKSRKPDGYFRRLLRAQNFDSTQLQVAVDCVEEVHRISTTLRRLSKRHNGEGSSQQGCKFVLRLPAGYDSMNKGEWEKLVVAVHQAALEENGALVGVSVDLSVWSQYYETDGTLNQDQEEKAQQILMDICAHLRLSRLLLLSVGQYHVRIDLTGLPNPFNRQNCGLLTHALKTIVCSDVQLRELEELQVGSDDAGSLNLQVIVDQANDPTTSSLRFTADVSDQLVKKSGALCCRLIGVKDGKVPAEGDASDKKAVAKHFYIDDGCYGSLGSTKCGSDPSTCTMIQSDSCHSNDSGQEQSASSTRQHLPIPLYGGKLAPKSKLVLQNSAAPSRNTSTSLNEETQTELVLSTVWGPTCDGLDKVCDKVLLPSDLKANRDWIVFSNLGCGGFGGGLGLGTAFNGFDPPDIAYCVLQTT</sequence>
<comment type="caution">
    <text evidence="5">The sequence shown here is derived from an EMBL/GenBank/DDBJ whole genome shotgun (WGS) entry which is preliminary data.</text>
</comment>
<dbReference type="EMBL" id="BLLK01000047">
    <property type="protein sequence ID" value="GFH53756.1"/>
    <property type="molecule type" value="Genomic_DNA"/>
</dbReference>
<dbReference type="InterPro" id="IPR009006">
    <property type="entry name" value="Ala_racemase/Decarboxylase_C"/>
</dbReference>
<feature type="domain" description="Orn/DAP/Arg decarboxylase 2 C-terminal" evidence="4">
    <location>
        <begin position="641"/>
        <end position="685"/>
    </location>
</feature>
<accession>A0AAD3CWY9</accession>
<dbReference type="Pfam" id="PF00278">
    <property type="entry name" value="Orn_DAP_Arg_deC"/>
    <property type="match status" value="1"/>
</dbReference>
<dbReference type="GO" id="GO:0004586">
    <property type="term" value="F:ornithine decarboxylase activity"/>
    <property type="evidence" value="ECO:0007669"/>
    <property type="project" value="TreeGrafter"/>
</dbReference>
<gene>
    <name evidence="5" type="ORF">CTEN210_10232</name>
</gene>
<evidence type="ECO:0000313" key="5">
    <source>
        <dbReference type="EMBL" id="GFH53756.1"/>
    </source>
</evidence>
<feature type="region of interest" description="Disordered" evidence="3">
    <location>
        <begin position="1"/>
        <end position="51"/>
    </location>
</feature>
<feature type="compositionally biased region" description="Polar residues" evidence="3">
    <location>
        <begin position="20"/>
        <end position="51"/>
    </location>
</feature>
<keyword evidence="2" id="KW-0456">Lyase</keyword>
<evidence type="ECO:0000313" key="6">
    <source>
        <dbReference type="Proteomes" id="UP001054902"/>
    </source>
</evidence>
<dbReference type="SUPFAM" id="SSF50621">
    <property type="entry name" value="Alanine racemase C-terminal domain-like"/>
    <property type="match status" value="1"/>
</dbReference>
<dbReference type="AlphaFoldDB" id="A0AAD3CWY9"/>